<dbReference type="EMBL" id="JASJQH010000248">
    <property type="protein sequence ID" value="KAK9765599.1"/>
    <property type="molecule type" value="Genomic_DNA"/>
</dbReference>
<evidence type="ECO:0000256" key="1">
    <source>
        <dbReference type="ARBA" id="ARBA00022723"/>
    </source>
</evidence>
<evidence type="ECO:0000313" key="10">
    <source>
        <dbReference type="Proteomes" id="UP001479436"/>
    </source>
</evidence>
<dbReference type="CDD" id="cd12717">
    <property type="entry name" value="RRM_ETP1"/>
    <property type="match status" value="1"/>
</dbReference>
<comment type="caution">
    <text evidence="9">The sequence shown here is derived from an EMBL/GenBank/DDBJ whole genome shotgun (WGS) entry which is preliminary data.</text>
</comment>
<organism evidence="9 10">
    <name type="scientific">Basidiobolus ranarum</name>
    <dbReference type="NCBI Taxonomy" id="34480"/>
    <lineage>
        <taxon>Eukaryota</taxon>
        <taxon>Fungi</taxon>
        <taxon>Fungi incertae sedis</taxon>
        <taxon>Zoopagomycota</taxon>
        <taxon>Entomophthoromycotina</taxon>
        <taxon>Basidiobolomycetes</taxon>
        <taxon>Basidiobolales</taxon>
        <taxon>Basidiobolaceae</taxon>
        <taxon>Basidiobolus</taxon>
    </lineage>
</organism>
<feature type="domain" description="RING-type" evidence="7">
    <location>
        <begin position="311"/>
        <end position="351"/>
    </location>
</feature>
<proteinExistence type="predicted"/>
<dbReference type="InterPro" id="IPR013083">
    <property type="entry name" value="Znf_RING/FYVE/PHD"/>
</dbReference>
<feature type="domain" description="UBP-type" evidence="8">
    <location>
        <begin position="348"/>
        <end position="442"/>
    </location>
</feature>
<dbReference type="PANTHER" id="PTHR24007">
    <property type="entry name" value="BRCA1-ASSOCIATED PROTEIN"/>
    <property type="match status" value="1"/>
</dbReference>
<dbReference type="PANTHER" id="PTHR24007:SF7">
    <property type="entry name" value="BRCA1-ASSOCIATED PROTEIN"/>
    <property type="match status" value="1"/>
</dbReference>
<evidence type="ECO:0000256" key="2">
    <source>
        <dbReference type="ARBA" id="ARBA00022771"/>
    </source>
</evidence>
<dbReference type="InterPro" id="IPR034931">
    <property type="entry name" value="ETP1_RRM"/>
</dbReference>
<feature type="compositionally biased region" description="Polar residues" evidence="6">
    <location>
        <begin position="98"/>
        <end position="112"/>
    </location>
</feature>
<evidence type="ECO:0008006" key="11">
    <source>
        <dbReference type="Google" id="ProtNLM"/>
    </source>
</evidence>
<keyword evidence="3" id="KW-0862">Zinc</keyword>
<evidence type="ECO:0000259" key="7">
    <source>
        <dbReference type="PROSITE" id="PS50089"/>
    </source>
</evidence>
<evidence type="ECO:0000259" key="8">
    <source>
        <dbReference type="PROSITE" id="PS50271"/>
    </source>
</evidence>
<keyword evidence="1" id="KW-0479">Metal-binding</keyword>
<feature type="region of interest" description="Disordered" evidence="6">
    <location>
        <begin position="92"/>
        <end position="139"/>
    </location>
</feature>
<dbReference type="Gene3D" id="3.30.40.10">
    <property type="entry name" value="Zinc/RING finger domain, C3HC4 (zinc finger)"/>
    <property type="match status" value="2"/>
</dbReference>
<dbReference type="InterPro" id="IPR047243">
    <property type="entry name" value="RING-H2_BRAP2"/>
</dbReference>
<evidence type="ECO:0000256" key="3">
    <source>
        <dbReference type="ARBA" id="ARBA00022833"/>
    </source>
</evidence>
<feature type="coiled-coil region" evidence="5">
    <location>
        <begin position="472"/>
        <end position="506"/>
    </location>
</feature>
<dbReference type="Pfam" id="PF02148">
    <property type="entry name" value="zf-UBP"/>
    <property type="match status" value="1"/>
</dbReference>
<dbReference type="Proteomes" id="UP001479436">
    <property type="component" value="Unassembled WGS sequence"/>
</dbReference>
<gene>
    <name evidence="9" type="ORF">K7432_005944</name>
</gene>
<dbReference type="Pfam" id="PF13639">
    <property type="entry name" value="zf-RING_2"/>
    <property type="match status" value="1"/>
</dbReference>
<evidence type="ECO:0000313" key="9">
    <source>
        <dbReference type="EMBL" id="KAK9765599.1"/>
    </source>
</evidence>
<dbReference type="SUPFAM" id="SSF57850">
    <property type="entry name" value="RING/U-box"/>
    <property type="match status" value="2"/>
</dbReference>
<dbReference type="PROSITE" id="PS50271">
    <property type="entry name" value="ZF_UBP"/>
    <property type="match status" value="1"/>
</dbReference>
<dbReference type="InterPro" id="IPR001607">
    <property type="entry name" value="Znf_UBP"/>
</dbReference>
<dbReference type="Pfam" id="PF07576">
    <property type="entry name" value="BRAP2"/>
    <property type="match status" value="1"/>
</dbReference>
<accession>A0ABR2WVP7</accession>
<name>A0ABR2WVP7_9FUNG</name>
<dbReference type="InterPro" id="IPR011422">
    <property type="entry name" value="BRAP2/ETP1_RRM"/>
</dbReference>
<reference evidence="9 10" key="1">
    <citation type="submission" date="2023-04" db="EMBL/GenBank/DDBJ databases">
        <title>Genome of Basidiobolus ranarum AG-B5.</title>
        <authorList>
            <person name="Stajich J.E."/>
            <person name="Carter-House D."/>
            <person name="Gryganskyi A."/>
        </authorList>
    </citation>
    <scope>NUCLEOTIDE SEQUENCE [LARGE SCALE GENOMIC DNA]</scope>
    <source>
        <strain evidence="9 10">AG-B5</strain>
    </source>
</reference>
<keyword evidence="2 4" id="KW-0863">Zinc-finger</keyword>
<dbReference type="CDD" id="cd16457">
    <property type="entry name" value="RING-H2_BRAP2"/>
    <property type="match status" value="1"/>
</dbReference>
<dbReference type="SMART" id="SM00290">
    <property type="entry name" value="ZnF_UBP"/>
    <property type="match status" value="1"/>
</dbReference>
<dbReference type="SMART" id="SM00184">
    <property type="entry name" value="RING"/>
    <property type="match status" value="1"/>
</dbReference>
<evidence type="ECO:0000256" key="4">
    <source>
        <dbReference type="PROSITE-ProRule" id="PRU00502"/>
    </source>
</evidence>
<feature type="compositionally biased region" description="Polar residues" evidence="6">
    <location>
        <begin position="120"/>
        <end position="131"/>
    </location>
</feature>
<keyword evidence="10" id="KW-1185">Reference proteome</keyword>
<keyword evidence="5" id="KW-0175">Coiled coil</keyword>
<dbReference type="InterPro" id="IPR001841">
    <property type="entry name" value="Znf_RING"/>
</dbReference>
<protein>
    <recommendedName>
        <fullName evidence="11">Brca1-associated protein</fullName>
    </recommendedName>
</protein>
<sequence>MYYYRLRFDFYDSSSSKETTHHSHHSNILKYQYQAFDLLGKSPEEVNQTLNFPPTFSNQLHSKRLTELKKFDYRIDTLNIDWYTMEETDKIPSDNEELQPTHSESETYSSNLLLGRKGSSKNGTHQRTKNPVPTPVGQFVPTKIGSTNIDIGVLRLYREVKEISLSQEENSTPVENGHDDNNLGNILSVLAVPSYMTPTDFVGFVGSYKKHVSHFRIIRDSSPNKFLVLLKFRESDVAREFYNEFNGRAFNSMEPEICHVVYIQSIDYRSVTIPPYAFPTSHDITPIVGSSTTKESPIANQMLSMVELPTCPVCLERMDASVSGLLTILCQHTFHCHCLSKWQDGSCPVCRYSQKTVDEVEESNRCAKCGNNEDLWICLICGNIGCGRYQDAHAHSHYLETSHLYSLELETQRVWDYAGDGYVHRLIQNKSDGKLVELPGPVGQIESANISRNPISQDKLDSIDMEYSSLLSSQLESQREFYEGQLNTLTQQITALATQLNSITNQFNVLRNDFEKQTEIRRGLQEHDIPNLVKEKKNSEKKQEKLGEKLMKIETEWKEEKEVCS</sequence>
<evidence type="ECO:0000256" key="6">
    <source>
        <dbReference type="SAM" id="MobiDB-lite"/>
    </source>
</evidence>
<evidence type="ECO:0000256" key="5">
    <source>
        <dbReference type="SAM" id="Coils"/>
    </source>
</evidence>
<dbReference type="PROSITE" id="PS50089">
    <property type="entry name" value="ZF_RING_2"/>
    <property type="match status" value="1"/>
</dbReference>